<keyword evidence="1" id="KW-0732">Signal</keyword>
<keyword evidence="3" id="KW-1185">Reference proteome</keyword>
<name>A0ABY9X4N7_9BACT</name>
<dbReference type="EMBL" id="CP043494">
    <property type="protein sequence ID" value="WNG50350.1"/>
    <property type="molecule type" value="Genomic_DNA"/>
</dbReference>
<sequence>MRSILPLVAVLLSIVAQAQPGSSSVLILTGDADAARGPALLQEVQGKLSATSSGLSFAPGFPQVVRSDAYQGLRPGFTIVIAGFCPPETANGALEALKKTFPGAYMRKVSGVEPTSCPKLTAAAAPALPNFDDALNKTGAPTCEHNWKGRVTSSECTRQYRPDADWFLDKNNVLVQGRTSECERPRAFKQVTLSMCPGQGPEVVDKVRCEHSNTTCLYGLGPGLIAVEHSYTEEGSTSISVRVYDVAKKQRLTTEEWSNGCAIGFCEMGSLQDVDGDAIPEIVFGNTRDRPERPERILKWKNGKFRDVGPFLWKGQPETPTPE</sequence>
<feature type="signal peptide" evidence="1">
    <location>
        <begin position="1"/>
        <end position="18"/>
    </location>
</feature>
<evidence type="ECO:0000313" key="3">
    <source>
        <dbReference type="Proteomes" id="UP001611383"/>
    </source>
</evidence>
<feature type="chain" id="PRO_5045977027" evidence="1">
    <location>
        <begin position="19"/>
        <end position="323"/>
    </location>
</feature>
<accession>A0ABY9X4N7</accession>
<dbReference type="RefSeq" id="WP_395809314.1">
    <property type="nucleotide sequence ID" value="NZ_CP043494.1"/>
</dbReference>
<proteinExistence type="predicted"/>
<evidence type="ECO:0000313" key="2">
    <source>
        <dbReference type="EMBL" id="WNG50350.1"/>
    </source>
</evidence>
<dbReference type="Proteomes" id="UP001611383">
    <property type="component" value="Chromosome"/>
</dbReference>
<protein>
    <submittedName>
        <fullName evidence="2">Uncharacterized protein</fullName>
    </submittedName>
</protein>
<gene>
    <name evidence="2" type="ORF">F0U60_44125</name>
</gene>
<evidence type="ECO:0000256" key="1">
    <source>
        <dbReference type="SAM" id="SignalP"/>
    </source>
</evidence>
<reference evidence="2 3" key="1">
    <citation type="submission" date="2019-08" db="EMBL/GenBank/DDBJ databases">
        <title>Archangium and Cystobacter genomes.</title>
        <authorList>
            <person name="Chen I.-C.K."/>
            <person name="Wielgoss S."/>
        </authorList>
    </citation>
    <scope>NUCLEOTIDE SEQUENCE [LARGE SCALE GENOMIC DNA]</scope>
    <source>
        <strain evidence="2 3">Cbm 6</strain>
    </source>
</reference>
<organism evidence="2 3">
    <name type="scientific">Archangium minus</name>
    <dbReference type="NCBI Taxonomy" id="83450"/>
    <lineage>
        <taxon>Bacteria</taxon>
        <taxon>Pseudomonadati</taxon>
        <taxon>Myxococcota</taxon>
        <taxon>Myxococcia</taxon>
        <taxon>Myxococcales</taxon>
        <taxon>Cystobacterineae</taxon>
        <taxon>Archangiaceae</taxon>
        <taxon>Archangium</taxon>
    </lineage>
</organism>